<evidence type="ECO:0000313" key="1">
    <source>
        <dbReference type="EMBL" id="HIZ02766.1"/>
    </source>
</evidence>
<dbReference type="PANTHER" id="PTHR10000">
    <property type="entry name" value="PHOSPHOSERINE PHOSPHATASE"/>
    <property type="match status" value="1"/>
</dbReference>
<dbReference type="EMBL" id="DXCL01000005">
    <property type="protein sequence ID" value="HIZ02766.1"/>
    <property type="molecule type" value="Genomic_DNA"/>
</dbReference>
<gene>
    <name evidence="1" type="ORF">H9727_00600</name>
</gene>
<dbReference type="InterPro" id="IPR006379">
    <property type="entry name" value="HAD-SF_hydro_IIB"/>
</dbReference>
<dbReference type="SFLD" id="SFLDS00003">
    <property type="entry name" value="Haloacid_Dehalogenase"/>
    <property type="match status" value="1"/>
</dbReference>
<sequence>MIRLAVSDLDGTLLDSSGNLPKEIFPLIEELYEKGIYFCAASGRQLVSLEKLFAPVRDKIIFIAENGAICAFRGEIFFCKLLSPEKTRAALAQIEAIRDGSVYPLLCTPDCAYYQDDVQPFVSYVEASYLNTAHRLFSDILKKTGVCKIAVYDARGPENNSMKILPQKLEGLRVIQSGADWLDISAEGVNKGVALGFVQKKFGFLRSECAAFGDHMNDYEMLLACEHSYVTENAFDGLKKLIGKTIPSNDDGGVLHALKKILSNAFSKKKK</sequence>
<dbReference type="InterPro" id="IPR023214">
    <property type="entry name" value="HAD_sf"/>
</dbReference>
<reference evidence="1" key="1">
    <citation type="journal article" date="2021" name="PeerJ">
        <title>Extensive microbial diversity within the chicken gut microbiome revealed by metagenomics and culture.</title>
        <authorList>
            <person name="Gilroy R."/>
            <person name="Ravi A."/>
            <person name="Getino M."/>
            <person name="Pursley I."/>
            <person name="Horton D.L."/>
            <person name="Alikhan N.F."/>
            <person name="Baker D."/>
            <person name="Gharbi K."/>
            <person name="Hall N."/>
            <person name="Watson M."/>
            <person name="Adriaenssens E.M."/>
            <person name="Foster-Nyarko E."/>
            <person name="Jarju S."/>
            <person name="Secka A."/>
            <person name="Antonio M."/>
            <person name="Oren A."/>
            <person name="Chaudhuri R.R."/>
            <person name="La Ragione R."/>
            <person name="Hildebrand F."/>
            <person name="Pallen M.J."/>
        </authorList>
    </citation>
    <scope>NUCLEOTIDE SEQUENCE</scope>
    <source>
        <strain evidence="1">CHK187-5294</strain>
    </source>
</reference>
<dbReference type="AlphaFoldDB" id="A0A9D2CXN0"/>
<dbReference type="GO" id="GO:0005829">
    <property type="term" value="C:cytosol"/>
    <property type="evidence" value="ECO:0007669"/>
    <property type="project" value="TreeGrafter"/>
</dbReference>
<dbReference type="Gene3D" id="3.40.50.1000">
    <property type="entry name" value="HAD superfamily/HAD-like"/>
    <property type="match status" value="1"/>
</dbReference>
<proteinExistence type="predicted"/>
<dbReference type="SFLD" id="SFLDG01140">
    <property type="entry name" value="C2.B:_Phosphomannomutase_and_P"/>
    <property type="match status" value="1"/>
</dbReference>
<dbReference type="Gene3D" id="3.30.1240.10">
    <property type="match status" value="1"/>
</dbReference>
<comment type="caution">
    <text evidence="1">The sequence shown here is derived from an EMBL/GenBank/DDBJ whole genome shotgun (WGS) entry which is preliminary data.</text>
</comment>
<protein>
    <submittedName>
        <fullName evidence="1">Cof-type HAD-IIB family hydrolase</fullName>
    </submittedName>
</protein>
<dbReference type="PANTHER" id="PTHR10000:SF8">
    <property type="entry name" value="HAD SUPERFAMILY HYDROLASE-LIKE, TYPE 3"/>
    <property type="match status" value="1"/>
</dbReference>
<dbReference type="Pfam" id="PF08282">
    <property type="entry name" value="Hydrolase_3"/>
    <property type="match status" value="1"/>
</dbReference>
<dbReference type="SUPFAM" id="SSF56784">
    <property type="entry name" value="HAD-like"/>
    <property type="match status" value="1"/>
</dbReference>
<dbReference type="InterPro" id="IPR036412">
    <property type="entry name" value="HAD-like_sf"/>
</dbReference>
<dbReference type="GO" id="GO:0000287">
    <property type="term" value="F:magnesium ion binding"/>
    <property type="evidence" value="ECO:0007669"/>
    <property type="project" value="TreeGrafter"/>
</dbReference>
<dbReference type="GO" id="GO:0016791">
    <property type="term" value="F:phosphatase activity"/>
    <property type="evidence" value="ECO:0007669"/>
    <property type="project" value="UniProtKB-ARBA"/>
</dbReference>
<reference evidence="1" key="2">
    <citation type="submission" date="2021-04" db="EMBL/GenBank/DDBJ databases">
        <authorList>
            <person name="Gilroy R."/>
        </authorList>
    </citation>
    <scope>NUCLEOTIDE SEQUENCE</scope>
    <source>
        <strain evidence="1">CHK187-5294</strain>
    </source>
</reference>
<name>A0A9D2CXN0_9FIRM</name>
<dbReference type="Proteomes" id="UP000824132">
    <property type="component" value="Unassembled WGS sequence"/>
</dbReference>
<organism evidence="1 2">
    <name type="scientific">Candidatus Borkfalkia avistercoris</name>
    <dbReference type="NCBI Taxonomy" id="2838504"/>
    <lineage>
        <taxon>Bacteria</taxon>
        <taxon>Bacillati</taxon>
        <taxon>Bacillota</taxon>
        <taxon>Clostridia</taxon>
        <taxon>Christensenellales</taxon>
        <taxon>Christensenellaceae</taxon>
        <taxon>Candidatus Borkfalkia</taxon>
    </lineage>
</organism>
<accession>A0A9D2CXN0</accession>
<dbReference type="NCBIfam" id="TIGR01484">
    <property type="entry name" value="HAD-SF-IIB"/>
    <property type="match status" value="1"/>
</dbReference>
<keyword evidence="1" id="KW-0378">Hydrolase</keyword>
<evidence type="ECO:0000313" key="2">
    <source>
        <dbReference type="Proteomes" id="UP000824132"/>
    </source>
</evidence>